<name>A0A2P7B7P9_9HYPH</name>
<dbReference type="OrthoDB" id="8455439at2"/>
<dbReference type="RefSeq" id="WP_106665660.1">
    <property type="nucleotide sequence ID" value="NZ_PGGM01000009.1"/>
</dbReference>
<dbReference type="AlphaFoldDB" id="A0A2P7B7P9"/>
<comment type="caution">
    <text evidence="1">The sequence shown here is derived from an EMBL/GenBank/DDBJ whole genome shotgun (WGS) entry which is preliminary data.</text>
</comment>
<protein>
    <submittedName>
        <fullName evidence="1">Uncharacterized protein</fullName>
    </submittedName>
</protein>
<proteinExistence type="predicted"/>
<gene>
    <name evidence="1" type="ORF">CU103_19280</name>
</gene>
<accession>A0A2P7B7P9</accession>
<dbReference type="EMBL" id="PGGM01000009">
    <property type="protein sequence ID" value="PSH62487.1"/>
    <property type="molecule type" value="Genomic_DNA"/>
</dbReference>
<evidence type="ECO:0000313" key="1">
    <source>
        <dbReference type="EMBL" id="PSH62487.1"/>
    </source>
</evidence>
<organism evidence="1 2">
    <name type="scientific">Phyllobacterium sophorae</name>
    <dbReference type="NCBI Taxonomy" id="1520277"/>
    <lineage>
        <taxon>Bacteria</taxon>
        <taxon>Pseudomonadati</taxon>
        <taxon>Pseudomonadota</taxon>
        <taxon>Alphaproteobacteria</taxon>
        <taxon>Hyphomicrobiales</taxon>
        <taxon>Phyllobacteriaceae</taxon>
        <taxon>Phyllobacterium</taxon>
    </lineage>
</organism>
<sequence length="226" mass="24672">MAAALNRQLYEATVFDSGALGLSTSVVHHVTTAAIYWASVSRDGKHTGDVAIVVSDDAAAVQLAIDLAKVQASPGDPHGASRQTVSTKGYVVFHATSGTGWSVQLRLGRRVIFDSTHLKKGDIFALTLIEPAHYKIENKLGSAKGSAEVRFTRADVKRLSELKPVTVEVSKSFDPQHFKLISTQGLIYRIETDARIVITRREKRVAKSHLPEADPEMALAAIRRFR</sequence>
<keyword evidence="2" id="KW-1185">Reference proteome</keyword>
<reference evidence="2" key="1">
    <citation type="submission" date="2017-11" db="EMBL/GenBank/DDBJ databases">
        <authorList>
            <person name="Kuznetsova I."/>
            <person name="Sazanova A."/>
            <person name="Chirak E."/>
            <person name="Safronova V."/>
            <person name="Willems A."/>
        </authorList>
    </citation>
    <scope>NUCLEOTIDE SEQUENCE [LARGE SCALE GENOMIC DNA]</scope>
    <source>
        <strain evidence="2">CCBAU 03422</strain>
    </source>
</reference>
<evidence type="ECO:0000313" key="2">
    <source>
        <dbReference type="Proteomes" id="UP000241764"/>
    </source>
</evidence>
<dbReference type="Proteomes" id="UP000241764">
    <property type="component" value="Unassembled WGS sequence"/>
</dbReference>